<reference evidence="3" key="2">
    <citation type="submission" date="2013-12" db="EMBL/GenBank/DDBJ databases">
        <title>Evolution of pathogenesis and genome organization in the Tremellales.</title>
        <authorList>
            <person name="Cuomo C."/>
            <person name="Litvintseva A."/>
            <person name="Heitman J."/>
            <person name="Chen Y."/>
            <person name="Sun S."/>
            <person name="Springer D."/>
            <person name="Dromer F."/>
            <person name="Young S."/>
            <person name="Zeng Q."/>
            <person name="Chapman S."/>
            <person name="Gujja S."/>
            <person name="Saif S."/>
            <person name="Birren B."/>
        </authorList>
    </citation>
    <scope>NUCLEOTIDE SEQUENCE [LARGE SCALE GENOMIC DNA]</scope>
    <source>
        <strain evidence="3">BCC8398</strain>
    </source>
</reference>
<dbReference type="STRING" id="1296120.A0A1B9GJ35"/>
<proteinExistence type="predicted"/>
<dbReference type="EMBL" id="KV700139">
    <property type="protein sequence ID" value="OCF30945.1"/>
    <property type="molecule type" value="Genomic_DNA"/>
</dbReference>
<dbReference type="Pfam" id="PF03992">
    <property type="entry name" value="ABM"/>
    <property type="match status" value="1"/>
</dbReference>
<dbReference type="OrthoDB" id="194076at2759"/>
<gene>
    <name evidence="2" type="ORF">I316_07351</name>
</gene>
<dbReference type="Gene3D" id="3.30.70.100">
    <property type="match status" value="1"/>
</dbReference>
<accession>A0A1B9GJ35</accession>
<feature type="domain" description="ABM" evidence="1">
    <location>
        <begin position="6"/>
        <end position="73"/>
    </location>
</feature>
<reference evidence="2 3" key="1">
    <citation type="submission" date="2013-07" db="EMBL/GenBank/DDBJ databases">
        <title>The Genome Sequence of Cryptococcus heveanensis BCC8398.</title>
        <authorList>
            <consortium name="The Broad Institute Genome Sequencing Platform"/>
            <person name="Cuomo C."/>
            <person name="Litvintseva A."/>
            <person name="Chen Y."/>
            <person name="Heitman J."/>
            <person name="Sun S."/>
            <person name="Springer D."/>
            <person name="Dromer F."/>
            <person name="Young S.K."/>
            <person name="Zeng Q."/>
            <person name="Gargeya S."/>
            <person name="Fitzgerald M."/>
            <person name="Abouelleil A."/>
            <person name="Alvarado L."/>
            <person name="Berlin A.M."/>
            <person name="Chapman S.B."/>
            <person name="Dewar J."/>
            <person name="Goldberg J."/>
            <person name="Griggs A."/>
            <person name="Gujja S."/>
            <person name="Hansen M."/>
            <person name="Howarth C."/>
            <person name="Imamovic A."/>
            <person name="Larimer J."/>
            <person name="McCowan C."/>
            <person name="Murphy C."/>
            <person name="Pearson M."/>
            <person name="Priest M."/>
            <person name="Roberts A."/>
            <person name="Saif S."/>
            <person name="Shea T."/>
            <person name="Sykes S."/>
            <person name="Wortman J."/>
            <person name="Nusbaum C."/>
            <person name="Birren B."/>
        </authorList>
    </citation>
    <scope>NUCLEOTIDE SEQUENCE [LARGE SCALE GENOMIC DNA]</scope>
    <source>
        <strain evidence="2 3">BCC8398</strain>
    </source>
</reference>
<dbReference type="InterPro" id="IPR007138">
    <property type="entry name" value="ABM_dom"/>
</dbReference>
<dbReference type="SUPFAM" id="SSF54909">
    <property type="entry name" value="Dimeric alpha+beta barrel"/>
    <property type="match status" value="1"/>
</dbReference>
<dbReference type="AlphaFoldDB" id="A0A1B9GJ35"/>
<evidence type="ECO:0000313" key="3">
    <source>
        <dbReference type="Proteomes" id="UP000092666"/>
    </source>
</evidence>
<sequence>MVFNMVCFLDARPSALDELKAKLLEVAAVYRRDKGTLDWSVQQDLAHPNRLCIVERYVDEESERVHHQGNPIFQPTIHFIQTRICRPYELHTWSDGS</sequence>
<dbReference type="PANTHER" id="PTHR38052">
    <property type="entry name" value="EXPRESSED PROTEIN"/>
    <property type="match status" value="1"/>
</dbReference>
<dbReference type="Proteomes" id="UP000092666">
    <property type="component" value="Unassembled WGS sequence"/>
</dbReference>
<protein>
    <recommendedName>
        <fullName evidence="1">ABM domain-containing protein</fullName>
    </recommendedName>
</protein>
<evidence type="ECO:0000259" key="1">
    <source>
        <dbReference type="Pfam" id="PF03992"/>
    </source>
</evidence>
<organism evidence="2 3">
    <name type="scientific">Kwoniella heveanensis BCC8398</name>
    <dbReference type="NCBI Taxonomy" id="1296120"/>
    <lineage>
        <taxon>Eukaryota</taxon>
        <taxon>Fungi</taxon>
        <taxon>Dikarya</taxon>
        <taxon>Basidiomycota</taxon>
        <taxon>Agaricomycotina</taxon>
        <taxon>Tremellomycetes</taxon>
        <taxon>Tremellales</taxon>
        <taxon>Cryptococcaceae</taxon>
        <taxon>Kwoniella</taxon>
    </lineage>
</organism>
<dbReference type="InterPro" id="IPR011008">
    <property type="entry name" value="Dimeric_a/b-barrel"/>
</dbReference>
<dbReference type="PANTHER" id="PTHR38052:SF1">
    <property type="entry name" value="ABM DOMAIN-CONTAINING PROTEIN"/>
    <property type="match status" value="1"/>
</dbReference>
<evidence type="ECO:0000313" key="2">
    <source>
        <dbReference type="EMBL" id="OCF30945.1"/>
    </source>
</evidence>
<keyword evidence="3" id="KW-1185">Reference proteome</keyword>
<name>A0A1B9GJ35_9TREE</name>